<organism evidence="1 3">
    <name type="scientific">Iris pallida</name>
    <name type="common">Sweet iris</name>
    <dbReference type="NCBI Taxonomy" id="29817"/>
    <lineage>
        <taxon>Eukaryota</taxon>
        <taxon>Viridiplantae</taxon>
        <taxon>Streptophyta</taxon>
        <taxon>Embryophyta</taxon>
        <taxon>Tracheophyta</taxon>
        <taxon>Spermatophyta</taxon>
        <taxon>Magnoliopsida</taxon>
        <taxon>Liliopsida</taxon>
        <taxon>Asparagales</taxon>
        <taxon>Iridaceae</taxon>
        <taxon>Iridoideae</taxon>
        <taxon>Irideae</taxon>
        <taxon>Iris</taxon>
    </lineage>
</organism>
<reference evidence="1" key="2">
    <citation type="submission" date="2023-04" db="EMBL/GenBank/DDBJ databases">
        <authorList>
            <person name="Bruccoleri R.E."/>
            <person name="Oakeley E.J."/>
            <person name="Faust A.-M."/>
            <person name="Dessus-Babus S."/>
            <person name="Altorfer M."/>
            <person name="Burckhardt D."/>
            <person name="Oertli M."/>
            <person name="Naumann U."/>
            <person name="Petersen F."/>
            <person name="Wong J."/>
        </authorList>
    </citation>
    <scope>NUCLEOTIDE SEQUENCE</scope>
    <source>
        <strain evidence="1">GSM-AAB239-AS_SAM_17_03QT</strain>
        <tissue evidence="1">Leaf</tissue>
    </source>
</reference>
<comment type="caution">
    <text evidence="1">The sequence shown here is derived from an EMBL/GenBank/DDBJ whole genome shotgun (WGS) entry which is preliminary data.</text>
</comment>
<dbReference type="EMBL" id="JANAVB010029968">
    <property type="protein sequence ID" value="KAJ6813958.1"/>
    <property type="molecule type" value="Genomic_DNA"/>
</dbReference>
<gene>
    <name evidence="1" type="ORF">M6B38_103135</name>
    <name evidence="2" type="ORF">M6B38_382185</name>
</gene>
<protein>
    <submittedName>
        <fullName evidence="1">Histone deacetylase 10 isoform X2</fullName>
    </submittedName>
</protein>
<keyword evidence="3" id="KW-1185">Reference proteome</keyword>
<dbReference type="EMBL" id="JANAVB010021999">
    <property type="protein sequence ID" value="KAJ6824569.1"/>
    <property type="molecule type" value="Genomic_DNA"/>
</dbReference>
<dbReference type="Proteomes" id="UP001140949">
    <property type="component" value="Unassembled WGS sequence"/>
</dbReference>
<evidence type="ECO:0000313" key="3">
    <source>
        <dbReference type="Proteomes" id="UP001140949"/>
    </source>
</evidence>
<name>A0AAX6FCP9_IRIPA</name>
<accession>A0AAX6FCP9</accession>
<evidence type="ECO:0000313" key="2">
    <source>
        <dbReference type="EMBL" id="KAJ6824569.1"/>
    </source>
</evidence>
<dbReference type="AlphaFoldDB" id="A0AAX6FCP9"/>
<reference evidence="1" key="1">
    <citation type="journal article" date="2023" name="GigaByte">
        <title>Genome assembly of the bearded iris, Iris pallida Lam.</title>
        <authorList>
            <person name="Bruccoleri R.E."/>
            <person name="Oakeley E.J."/>
            <person name="Faust A.M.E."/>
            <person name="Altorfer M."/>
            <person name="Dessus-Babus S."/>
            <person name="Burckhardt D."/>
            <person name="Oertli M."/>
            <person name="Naumann U."/>
            <person name="Petersen F."/>
            <person name="Wong J."/>
        </authorList>
    </citation>
    <scope>NUCLEOTIDE SEQUENCE</scope>
    <source>
        <strain evidence="1">GSM-AAB239-AS_SAM_17_03QT</strain>
    </source>
</reference>
<proteinExistence type="predicted"/>
<sequence length="92" mass="11033">MVIWLMLPEVDIHTYKLLLFHWTPAYVPLLSRRVAHEDVLDCSRIKLPNRRPVVLHKTCAPKHLQWEYPTIIVLQYFTWGLPSQDLWRQSVD</sequence>
<evidence type="ECO:0000313" key="1">
    <source>
        <dbReference type="EMBL" id="KAJ6813958.1"/>
    </source>
</evidence>